<evidence type="ECO:0000313" key="4">
    <source>
        <dbReference type="Proteomes" id="UP000444721"/>
    </source>
</evidence>
<organism evidence="3 4">
    <name type="scientific">Naegleria fowleri</name>
    <name type="common">Brain eating amoeba</name>
    <dbReference type="NCBI Taxonomy" id="5763"/>
    <lineage>
        <taxon>Eukaryota</taxon>
        <taxon>Discoba</taxon>
        <taxon>Heterolobosea</taxon>
        <taxon>Tetramitia</taxon>
        <taxon>Eutetramitia</taxon>
        <taxon>Vahlkampfiidae</taxon>
        <taxon>Naegleria</taxon>
    </lineage>
</organism>
<dbReference type="Proteomes" id="UP000444721">
    <property type="component" value="Unassembled WGS sequence"/>
</dbReference>
<proteinExistence type="predicted"/>
<feature type="transmembrane region" description="Helical" evidence="2">
    <location>
        <begin position="123"/>
        <end position="141"/>
    </location>
</feature>
<sequence length="562" mass="62360">MILLLFQFRPPALVYPMTNKYSFIATVTSTLFFLSNFIIDTFFFVTFVRASSHFSFLSILLLSLPLILIISHSLIKCCSFYVFYTNTQVLENCSKFFIPIENLTHPELKLLAKQLFYKREEMTLIQVVGLYVIMLLSWFLSNSKSGIWWLTGMIVGIQCLTQIPFIEKQISRISTPLFEKHILSKFTFLALIFPDSYSDLEHQEQEFIQQVEQLKNITKEQQATAVTNQNSTKLTTSSQPLSSINKEEVKTPVGILKKPLSTTNSSSLSIKKEKSVKTNLESNSSEEHKSSTSTTKTNQRVPSMRFKTSSLAKMLKQSQQQVESSSLTLTANSSSDLTNTTTTGTETTEESRNGSGVAIVGIIGERLKQKLQLRTPSSSSLSKGSDASVTNASQDNNTSLVMNEGNSMVVKKAKISKPRREKTRTNVSSLLNDVIQAANDQHDIELPDQNEFDKLEEISKLEKKLGAVGALATIQHHKKDQENNNTKEQQENSTSASSVIGKMGARTATTSTSSLLLTDTNQEAEHVKPNQPKGGVAVGGGVSLKDILAARNKLNKTGENLK</sequence>
<feature type="compositionally biased region" description="Low complexity" evidence="1">
    <location>
        <begin position="377"/>
        <end position="388"/>
    </location>
</feature>
<feature type="transmembrane region" description="Helical" evidence="2">
    <location>
        <begin position="147"/>
        <end position="166"/>
    </location>
</feature>
<comment type="caution">
    <text evidence="3">The sequence shown here is derived from an EMBL/GenBank/DDBJ whole genome shotgun (WGS) entry which is preliminary data.</text>
</comment>
<keyword evidence="2" id="KW-0812">Transmembrane</keyword>
<gene>
    <name evidence="3" type="ORF">FDP41_005990</name>
</gene>
<evidence type="ECO:0000313" key="3">
    <source>
        <dbReference type="EMBL" id="KAF0975238.1"/>
    </source>
</evidence>
<feature type="region of interest" description="Disordered" evidence="1">
    <location>
        <begin position="521"/>
        <end position="540"/>
    </location>
</feature>
<evidence type="ECO:0000256" key="2">
    <source>
        <dbReference type="SAM" id="Phobius"/>
    </source>
</evidence>
<reference evidence="3 4" key="1">
    <citation type="journal article" date="2019" name="Sci. Rep.">
        <title>Nanopore sequencing improves the draft genome of the human pathogenic amoeba Naegleria fowleri.</title>
        <authorList>
            <person name="Liechti N."/>
            <person name="Schurch N."/>
            <person name="Bruggmann R."/>
            <person name="Wittwer M."/>
        </authorList>
    </citation>
    <scope>NUCLEOTIDE SEQUENCE [LARGE SCALE GENOMIC DNA]</scope>
    <source>
        <strain evidence="3 4">ATCC 30894</strain>
    </source>
</reference>
<feature type="compositionally biased region" description="Basic residues" evidence="1">
    <location>
        <begin position="411"/>
        <end position="422"/>
    </location>
</feature>
<feature type="region of interest" description="Disordered" evidence="1">
    <location>
        <begin position="371"/>
        <end position="425"/>
    </location>
</feature>
<feature type="compositionally biased region" description="Polar residues" evidence="1">
    <location>
        <begin position="260"/>
        <end position="269"/>
    </location>
</feature>
<evidence type="ECO:0000256" key="1">
    <source>
        <dbReference type="SAM" id="MobiDB-lite"/>
    </source>
</evidence>
<keyword evidence="4" id="KW-1185">Reference proteome</keyword>
<feature type="compositionally biased region" description="Polar residues" evidence="1">
    <location>
        <begin position="389"/>
        <end position="406"/>
    </location>
</feature>
<dbReference type="VEuPathDB" id="AmoebaDB:NF0114520"/>
<feature type="compositionally biased region" description="Polar residues" evidence="1">
    <location>
        <begin position="306"/>
        <end position="323"/>
    </location>
</feature>
<protein>
    <submittedName>
        <fullName evidence="3">Uncharacterized protein</fullName>
    </submittedName>
</protein>
<feature type="transmembrane region" description="Helical" evidence="2">
    <location>
        <begin position="21"/>
        <end position="48"/>
    </location>
</feature>
<feature type="region of interest" description="Disordered" evidence="1">
    <location>
        <begin position="225"/>
        <end position="356"/>
    </location>
</feature>
<dbReference type="RefSeq" id="XP_044559951.1">
    <property type="nucleotide sequence ID" value="XM_044709576.1"/>
</dbReference>
<dbReference type="EMBL" id="VFQX01000048">
    <property type="protein sequence ID" value="KAF0975238.1"/>
    <property type="molecule type" value="Genomic_DNA"/>
</dbReference>
<dbReference type="VEuPathDB" id="AmoebaDB:FDP41_005990"/>
<feature type="transmembrane region" description="Helical" evidence="2">
    <location>
        <begin position="54"/>
        <end position="75"/>
    </location>
</feature>
<feature type="compositionally biased region" description="Polar residues" evidence="1">
    <location>
        <begin position="225"/>
        <end position="244"/>
    </location>
</feature>
<dbReference type="GeneID" id="68113208"/>
<dbReference type="AlphaFoldDB" id="A0A6A5BM70"/>
<feature type="compositionally biased region" description="Low complexity" evidence="1">
    <location>
        <begin position="324"/>
        <end position="346"/>
    </location>
</feature>
<dbReference type="OrthoDB" id="10586687at2759"/>
<keyword evidence="2" id="KW-1133">Transmembrane helix</keyword>
<feature type="region of interest" description="Disordered" evidence="1">
    <location>
        <begin position="476"/>
        <end position="514"/>
    </location>
</feature>
<accession>A0A6A5BM70</accession>
<keyword evidence="2" id="KW-0472">Membrane</keyword>
<name>A0A6A5BM70_NAEFO</name>
<dbReference type="VEuPathDB" id="AmoebaDB:NfTy_043550"/>